<dbReference type="GO" id="GO:0006351">
    <property type="term" value="P:DNA-templated transcription"/>
    <property type="evidence" value="ECO:0007669"/>
    <property type="project" value="InterPro"/>
</dbReference>
<evidence type="ECO:0000256" key="9">
    <source>
        <dbReference type="ARBA" id="ARBA00022842"/>
    </source>
</evidence>
<keyword evidence="11" id="KW-0539">Nucleus</keyword>
<dbReference type="Gene3D" id="3.30.1490.180">
    <property type="entry name" value="RNA polymerase ii"/>
    <property type="match status" value="1"/>
</dbReference>
<reference evidence="17" key="1">
    <citation type="submission" date="2022-05" db="EMBL/GenBank/DDBJ databases">
        <title>The Musa troglodytarum L. genome provides insights into the mechanism of non-climacteric behaviour and enrichment of carotenoids.</title>
        <authorList>
            <person name="Wang J."/>
        </authorList>
    </citation>
    <scope>NUCLEOTIDE SEQUENCE</scope>
    <source>
        <tissue evidence="17">Leaf</tissue>
    </source>
</reference>
<sequence>MDEESPLPKKVKEDKELSDLPPEFIKQMSSSGQKHLLPSEVELILNNLWKNEANLCMLVSGIHCKSLSITRGNKGSAMFFLKTLLVPPSKFRPAAGTSGRGVLEHPQNTLLSKVQQANIGLKNCIIADPDHPDILRRWMDLQKTVNVLFDSTKGFAKSDKEASGIRQLLEKKSGILRQKMMGKRVNFASRSVISPDPYLAVNEIGIPPYFALRLTYPERVTPWNVNKLRCTIINGANIHPGATHYKDKERMYKLQASQTMRNAISRKLPTSRGMTAQLGMGPESEFEGKVVYRRLQDGDIVLVNRQPTLHKPSMMAHVVRVLKGEKTLRMHYANCSTYNADFDGDEMNVHLPQDEISRAEAINIVNANKQYIVPTSGHPIRGLIQDHIVSAVLLTKMDTFLTREEYHQLLYASCVPPTSYSQRNGSGQKVSVSWSDYEIQPLPPAIWKPTPLWTGKQVITAILNFVTRGHLPLTIEKRGRIQKEYIGEDHTLFVLHVHNNDLVHGMIDKAQFGTYGLVHAVHELYGPDVAGMLLSVFSRLFTSFLQMHGFTCGVDDLLLSQKSDMEREKILEKSETQAEEVHMRFTRTKDGDGDPMKLQREIEKVLRGNGDSATALLDRMMSNSLNSLTSEINQALFPNGLSKPFLKNCLSLMTTTGAKGGLVNMTRISSLLGQQELEGNRVPRMVSGKTLPCFPPWDISSRAGGFICDRFLTGLRPQEYYFHCMAGRDGLVDTAIKTSRSGYLQRCLIKNLECLKVSYDHTVRDADGSVVQFIYGEDGVDVLKTSYISEFKMLSDNQNVVLQKFSDQIADTSLAKSNAYIRELPCSLRDKATDFVLKKQKSSPHQINQDFMKLMKLKYLSSLAEPGEAVGVVAAQSVGEPSTQMTLNTFHLAGKEDMNVTLGIPRLQEILMTASKDIRTPLMNCPLHAWKTKDDAERLAAKLRRVSVADVVERMEVCTVPFSIHGNQISTIYKLKMTLYPSELYPSFSELTLEDCREVLETTFVEAMEEAIAKHVDTIFKISDIKVVSGKEENDFKEGVDEDESRNKSSMVEENADGGDEDDESGDDQGTDSKRRKQQANDEVEYDDGIEKESFVAAGEHDEETRSGFESDIDHVEADEDYLMGGGSPGFDMDLATPESPSKADSTPISEDDKKKSKSVEKGKKETKSKAKKPKSSKKKIRRTIHVMAEGLKFEVHYISRSEPRILLAEIAQRTAKHVYVKEYKNIERVGMGDFNTSPFGKMTFETATKFIVESAFHGEVDTLESPSASVSLGQPVKMGTGCFDLMQNLQLGSYDESTSKENTVSKYQRSQRVEEAGRL</sequence>
<evidence type="ECO:0000256" key="8">
    <source>
        <dbReference type="ARBA" id="ARBA00022833"/>
    </source>
</evidence>
<dbReference type="FunFam" id="1.10.150.390:FF:000005">
    <property type="entry name" value="DNA-directed RNA polymerase subunit"/>
    <property type="match status" value="1"/>
</dbReference>
<dbReference type="Gene3D" id="6.20.50.80">
    <property type="match status" value="1"/>
</dbReference>
<keyword evidence="9" id="KW-0460">Magnesium</keyword>
<dbReference type="GO" id="GO:0005736">
    <property type="term" value="C:RNA polymerase I complex"/>
    <property type="evidence" value="ECO:0007669"/>
    <property type="project" value="UniProtKB-ARBA"/>
</dbReference>
<feature type="region of interest" description="Disordered" evidence="15">
    <location>
        <begin position="1120"/>
        <end position="1181"/>
    </location>
</feature>
<evidence type="ECO:0000256" key="13">
    <source>
        <dbReference type="ARBA" id="ARBA00074245"/>
    </source>
</evidence>
<feature type="compositionally biased region" description="Basic and acidic residues" evidence="15">
    <location>
        <begin position="1"/>
        <end position="18"/>
    </location>
</feature>
<dbReference type="FunFam" id="2.40.40.20:FF:000019">
    <property type="entry name" value="DNA-directed RNA polymerase II subunit RPB1"/>
    <property type="match status" value="1"/>
</dbReference>
<dbReference type="InterPro" id="IPR007081">
    <property type="entry name" value="RNA_pol_Rpb1_5"/>
</dbReference>
<dbReference type="Gene3D" id="1.10.274.100">
    <property type="entry name" value="RNA polymerase Rpb1, domain 3"/>
    <property type="match status" value="1"/>
</dbReference>
<dbReference type="SUPFAM" id="SSF64484">
    <property type="entry name" value="beta and beta-prime subunits of DNA dependent RNA-polymerase"/>
    <property type="match status" value="1"/>
</dbReference>
<dbReference type="Gene3D" id="3.30.70.2850">
    <property type="match status" value="1"/>
</dbReference>
<accession>A0A9E7GME9</accession>
<dbReference type="EMBL" id="CP097509">
    <property type="protein sequence ID" value="URE17430.1"/>
    <property type="molecule type" value="Genomic_DNA"/>
</dbReference>
<dbReference type="FunFam" id="1.10.274.100:FF:000015">
    <property type="entry name" value="DNA-directed RNA polymerase subunit"/>
    <property type="match status" value="1"/>
</dbReference>
<dbReference type="CDD" id="cd01435">
    <property type="entry name" value="RNAP_I_RPA1_N"/>
    <property type="match status" value="1"/>
</dbReference>
<feature type="compositionally biased region" description="Acidic residues" evidence="15">
    <location>
        <begin position="1054"/>
        <end position="1070"/>
    </location>
</feature>
<comment type="similarity">
    <text evidence="2">Belongs to the RNA polymerase beta' chain family.</text>
</comment>
<keyword evidence="5" id="KW-0808">Transferase</keyword>
<evidence type="ECO:0000313" key="18">
    <source>
        <dbReference type="Proteomes" id="UP001055439"/>
    </source>
</evidence>
<feature type="region of interest" description="Disordered" evidence="15">
    <location>
        <begin position="1033"/>
        <end position="1090"/>
    </location>
</feature>
<feature type="compositionally biased region" description="Polar residues" evidence="15">
    <location>
        <begin position="1301"/>
        <end position="1311"/>
    </location>
</feature>
<evidence type="ECO:0000256" key="6">
    <source>
        <dbReference type="ARBA" id="ARBA00022695"/>
    </source>
</evidence>
<feature type="region of interest" description="Disordered" evidence="15">
    <location>
        <begin position="1"/>
        <end position="22"/>
    </location>
</feature>
<dbReference type="InterPro" id="IPR007066">
    <property type="entry name" value="RNA_pol_Rpb1_3"/>
</dbReference>
<name>A0A9E7GME9_9LILI</name>
<protein>
    <recommendedName>
        <fullName evidence="13">DNA-directed RNA polymerase I subunit RPA1</fullName>
        <ecNumber evidence="3">2.7.7.6</ecNumber>
    </recommendedName>
    <alternativeName>
        <fullName evidence="14">DNA-directed RNA polymerase I subunit rpa1</fullName>
    </alternativeName>
</protein>
<comment type="subcellular location">
    <subcellularLocation>
        <location evidence="1">Nucleus</location>
    </subcellularLocation>
</comment>
<evidence type="ECO:0000256" key="3">
    <source>
        <dbReference type="ARBA" id="ARBA00012418"/>
    </source>
</evidence>
<evidence type="ECO:0000256" key="11">
    <source>
        <dbReference type="ARBA" id="ARBA00023242"/>
    </source>
</evidence>
<proteinExistence type="inferred from homology"/>
<dbReference type="PANTHER" id="PTHR19376:SF11">
    <property type="entry name" value="DNA-DIRECTED RNA POLYMERASE I SUBUNIT RPA1"/>
    <property type="match status" value="1"/>
</dbReference>
<dbReference type="Pfam" id="PF04998">
    <property type="entry name" value="RNA_pol_Rpb1_5"/>
    <property type="match status" value="1"/>
</dbReference>
<dbReference type="Pfam" id="PF05000">
    <property type="entry name" value="RNA_pol_Rpb1_4"/>
    <property type="match status" value="1"/>
</dbReference>
<evidence type="ECO:0000256" key="7">
    <source>
        <dbReference type="ARBA" id="ARBA00022723"/>
    </source>
</evidence>
<feature type="compositionally biased region" description="Basic residues" evidence="15">
    <location>
        <begin position="1170"/>
        <end position="1181"/>
    </location>
</feature>
<dbReference type="GO" id="GO:0003677">
    <property type="term" value="F:DNA binding"/>
    <property type="evidence" value="ECO:0007669"/>
    <property type="project" value="InterPro"/>
</dbReference>
<feature type="compositionally biased region" description="Basic and acidic residues" evidence="15">
    <location>
        <begin position="1151"/>
        <end position="1169"/>
    </location>
</feature>
<evidence type="ECO:0000259" key="16">
    <source>
        <dbReference type="SMART" id="SM00663"/>
    </source>
</evidence>
<evidence type="ECO:0000256" key="12">
    <source>
        <dbReference type="ARBA" id="ARBA00048552"/>
    </source>
</evidence>
<dbReference type="GO" id="GO:0046872">
    <property type="term" value="F:metal ion binding"/>
    <property type="evidence" value="ECO:0007669"/>
    <property type="project" value="UniProtKB-KW"/>
</dbReference>
<keyword evidence="10" id="KW-0804">Transcription</keyword>
<feature type="domain" description="RNA polymerase N-terminal" evidence="16">
    <location>
        <begin position="77"/>
        <end position="395"/>
    </location>
</feature>
<dbReference type="InterPro" id="IPR038120">
    <property type="entry name" value="Rpb1_funnel_sf"/>
</dbReference>
<dbReference type="Gene3D" id="1.10.150.390">
    <property type="match status" value="1"/>
</dbReference>
<keyword evidence="7" id="KW-0479">Metal-binding</keyword>
<feature type="compositionally biased region" description="Polar residues" evidence="15">
    <location>
        <begin position="1139"/>
        <end position="1149"/>
    </location>
</feature>
<dbReference type="InterPro" id="IPR007083">
    <property type="entry name" value="RNA_pol_Rpb1_4"/>
</dbReference>
<comment type="catalytic activity">
    <reaction evidence="12">
        <text>RNA(n) + a ribonucleoside 5'-triphosphate = RNA(n+1) + diphosphate</text>
        <dbReference type="Rhea" id="RHEA:21248"/>
        <dbReference type="Rhea" id="RHEA-COMP:14527"/>
        <dbReference type="Rhea" id="RHEA-COMP:17342"/>
        <dbReference type="ChEBI" id="CHEBI:33019"/>
        <dbReference type="ChEBI" id="CHEBI:61557"/>
        <dbReference type="ChEBI" id="CHEBI:140395"/>
        <dbReference type="EC" id="2.7.7.6"/>
    </reaction>
</comment>
<evidence type="ECO:0000256" key="2">
    <source>
        <dbReference type="ARBA" id="ARBA00006460"/>
    </source>
</evidence>
<dbReference type="Gene3D" id="1.10.132.30">
    <property type="match status" value="1"/>
</dbReference>
<dbReference type="OrthoDB" id="270392at2759"/>
<keyword evidence="18" id="KW-1185">Reference proteome</keyword>
<dbReference type="InterPro" id="IPR006592">
    <property type="entry name" value="RNA_pol_N"/>
</dbReference>
<dbReference type="SMART" id="SM00663">
    <property type="entry name" value="RPOLA_N"/>
    <property type="match status" value="1"/>
</dbReference>
<evidence type="ECO:0000313" key="17">
    <source>
        <dbReference type="EMBL" id="URE17430.1"/>
    </source>
</evidence>
<dbReference type="InterPro" id="IPR015699">
    <property type="entry name" value="DNA-dir_RNA_pol1_lsu_N"/>
</dbReference>
<keyword evidence="8" id="KW-0862">Zinc</keyword>
<dbReference type="InterPro" id="IPR045867">
    <property type="entry name" value="DNA-dir_RpoC_beta_prime"/>
</dbReference>
<dbReference type="InterPro" id="IPR000722">
    <property type="entry name" value="RNA_pol_asu"/>
</dbReference>
<keyword evidence="4 17" id="KW-0240">DNA-directed RNA polymerase</keyword>
<keyword evidence="6" id="KW-0548">Nucleotidyltransferase</keyword>
<dbReference type="InterPro" id="IPR042102">
    <property type="entry name" value="RNA_pol_Rpb1_3_sf"/>
</dbReference>
<evidence type="ECO:0000256" key="10">
    <source>
        <dbReference type="ARBA" id="ARBA00023163"/>
    </source>
</evidence>
<dbReference type="Pfam" id="PF04983">
    <property type="entry name" value="RNA_pol_Rpb1_3"/>
    <property type="match status" value="1"/>
</dbReference>
<dbReference type="EC" id="2.7.7.6" evidence="3"/>
<dbReference type="GO" id="GO:0003899">
    <property type="term" value="F:DNA-directed RNA polymerase activity"/>
    <property type="evidence" value="ECO:0007669"/>
    <property type="project" value="UniProtKB-EC"/>
</dbReference>
<evidence type="ECO:0000256" key="1">
    <source>
        <dbReference type="ARBA" id="ARBA00004123"/>
    </source>
</evidence>
<dbReference type="EMBL" id="CP097509">
    <property type="protein sequence ID" value="URE17426.1"/>
    <property type="molecule type" value="Genomic_DNA"/>
</dbReference>
<dbReference type="Gene3D" id="2.40.40.20">
    <property type="match status" value="1"/>
</dbReference>
<gene>
    <name evidence="17" type="ORF">MUK42_10419</name>
</gene>
<dbReference type="Pfam" id="PF00623">
    <property type="entry name" value="RNA_pol_Rpb1_2"/>
    <property type="match status" value="1"/>
</dbReference>
<evidence type="ECO:0000256" key="4">
    <source>
        <dbReference type="ARBA" id="ARBA00022478"/>
    </source>
</evidence>
<feature type="region of interest" description="Disordered" evidence="15">
    <location>
        <begin position="1297"/>
        <end position="1320"/>
    </location>
</feature>
<evidence type="ECO:0000256" key="5">
    <source>
        <dbReference type="ARBA" id="ARBA00022679"/>
    </source>
</evidence>
<evidence type="ECO:0000256" key="15">
    <source>
        <dbReference type="SAM" id="MobiDB-lite"/>
    </source>
</evidence>
<evidence type="ECO:0000256" key="14">
    <source>
        <dbReference type="ARBA" id="ARBA00074527"/>
    </source>
</evidence>
<organism evidence="17 18">
    <name type="scientific">Musa troglodytarum</name>
    <name type="common">fe'i banana</name>
    <dbReference type="NCBI Taxonomy" id="320322"/>
    <lineage>
        <taxon>Eukaryota</taxon>
        <taxon>Viridiplantae</taxon>
        <taxon>Streptophyta</taxon>
        <taxon>Embryophyta</taxon>
        <taxon>Tracheophyta</taxon>
        <taxon>Spermatophyta</taxon>
        <taxon>Magnoliopsida</taxon>
        <taxon>Liliopsida</taxon>
        <taxon>Zingiberales</taxon>
        <taxon>Musaceae</taxon>
        <taxon>Musa</taxon>
    </lineage>
</organism>
<dbReference type="Proteomes" id="UP001055439">
    <property type="component" value="Chromosome 7"/>
</dbReference>
<dbReference type="PANTHER" id="PTHR19376">
    <property type="entry name" value="DNA-DIRECTED RNA POLYMERASE"/>
    <property type="match status" value="1"/>
</dbReference>